<dbReference type="InterPro" id="IPR032675">
    <property type="entry name" value="LRR_dom_sf"/>
</dbReference>
<dbReference type="STRING" id="15368.I1HE44"/>
<accession>I1HE44</accession>
<dbReference type="RefSeq" id="XP_003565611.1">
    <property type="nucleotide sequence ID" value="XM_003565563.4"/>
</dbReference>
<dbReference type="Gene3D" id="3.80.10.10">
    <property type="entry name" value="Ribonuclease Inhibitor"/>
    <property type="match status" value="1"/>
</dbReference>
<dbReference type="InterPro" id="IPR038005">
    <property type="entry name" value="RX-like_CC"/>
</dbReference>
<dbReference type="KEGG" id="bdi:100842535"/>
<evidence type="ECO:0000256" key="4">
    <source>
        <dbReference type="ARBA" id="ARBA00022741"/>
    </source>
</evidence>
<comment type="similarity">
    <text evidence="1">Belongs to the disease resistance NB-LRR family.</text>
</comment>
<keyword evidence="12" id="KW-1185">Reference proteome</keyword>
<dbReference type="Gene3D" id="1.10.10.10">
    <property type="entry name" value="Winged helix-like DNA-binding domain superfamily/Winged helix DNA-binding domain"/>
    <property type="match status" value="1"/>
</dbReference>
<dbReference type="SUPFAM" id="SSF52540">
    <property type="entry name" value="P-loop containing nucleoside triphosphate hydrolases"/>
    <property type="match status" value="1"/>
</dbReference>
<feature type="domain" description="Disease resistance N-terminal" evidence="8">
    <location>
        <begin position="10"/>
        <end position="93"/>
    </location>
</feature>
<dbReference type="GO" id="GO:0098542">
    <property type="term" value="P:defense response to other organism"/>
    <property type="evidence" value="ECO:0000318"/>
    <property type="project" value="GO_Central"/>
</dbReference>
<reference evidence="11" key="3">
    <citation type="submission" date="2018-08" db="UniProtKB">
        <authorList>
            <consortium name="EnsemblPlants"/>
        </authorList>
    </citation>
    <scope>IDENTIFICATION</scope>
    <source>
        <strain evidence="11">cv. Bd21</strain>
    </source>
</reference>
<evidence type="ECO:0000256" key="5">
    <source>
        <dbReference type="ARBA" id="ARBA00022821"/>
    </source>
</evidence>
<dbReference type="OMA" id="WNSSFRN"/>
<dbReference type="Gene3D" id="1.10.8.430">
    <property type="entry name" value="Helical domain of apoptotic protease-activating factors"/>
    <property type="match status" value="1"/>
</dbReference>
<dbReference type="InterPro" id="IPR044974">
    <property type="entry name" value="Disease_R_plants"/>
</dbReference>
<evidence type="ECO:0000259" key="7">
    <source>
        <dbReference type="Pfam" id="PF00931"/>
    </source>
</evidence>
<dbReference type="PANTHER" id="PTHR23155">
    <property type="entry name" value="DISEASE RESISTANCE PROTEIN RP"/>
    <property type="match status" value="1"/>
</dbReference>
<dbReference type="EnsemblPlants" id="KQK03708">
    <property type="protein sequence ID" value="KQK03708"/>
    <property type="gene ID" value="BRADI_2g09427v3"/>
</dbReference>
<dbReference type="OrthoDB" id="597744at2759"/>
<dbReference type="HOGENOM" id="CLU_000837_25_2_1"/>
<dbReference type="Pfam" id="PF00931">
    <property type="entry name" value="NB-ARC"/>
    <property type="match status" value="1"/>
</dbReference>
<evidence type="ECO:0000256" key="3">
    <source>
        <dbReference type="ARBA" id="ARBA00022737"/>
    </source>
</evidence>
<evidence type="ECO:0000256" key="1">
    <source>
        <dbReference type="ARBA" id="ARBA00008894"/>
    </source>
</evidence>
<keyword evidence="5" id="KW-0611">Plant defense</keyword>
<dbReference type="InterPro" id="IPR027417">
    <property type="entry name" value="P-loop_NTPase"/>
</dbReference>
<keyword evidence="2" id="KW-0433">Leucine-rich repeat</keyword>
<keyword evidence="3" id="KW-0677">Repeat</keyword>
<dbReference type="SUPFAM" id="SSF52058">
    <property type="entry name" value="L domain-like"/>
    <property type="match status" value="1"/>
</dbReference>
<dbReference type="InterPro" id="IPR042197">
    <property type="entry name" value="Apaf_helical"/>
</dbReference>
<dbReference type="Proteomes" id="UP000008810">
    <property type="component" value="Chromosome 2"/>
</dbReference>
<name>I1HE44_BRADI</name>
<dbReference type="CDD" id="cd14798">
    <property type="entry name" value="RX-CC_like"/>
    <property type="match status" value="1"/>
</dbReference>
<dbReference type="InterPro" id="IPR041118">
    <property type="entry name" value="Rx_N"/>
</dbReference>
<evidence type="ECO:0000256" key="6">
    <source>
        <dbReference type="ARBA" id="ARBA00023054"/>
    </source>
</evidence>
<reference evidence="10 11" key="1">
    <citation type="journal article" date="2010" name="Nature">
        <title>Genome sequencing and analysis of the model grass Brachypodium distachyon.</title>
        <authorList>
            <consortium name="International Brachypodium Initiative"/>
        </authorList>
    </citation>
    <scope>NUCLEOTIDE SEQUENCE [LARGE SCALE GENOMIC DNA]</scope>
    <source>
        <strain evidence="10 11">Bd21</strain>
    </source>
</reference>
<evidence type="ECO:0000313" key="11">
    <source>
        <dbReference type="EnsemblPlants" id="KQK03708"/>
    </source>
</evidence>
<dbReference type="Gene3D" id="1.20.5.4130">
    <property type="match status" value="1"/>
</dbReference>
<dbReference type="PRINTS" id="PR00364">
    <property type="entry name" value="DISEASERSIST"/>
</dbReference>
<reference evidence="10" key="2">
    <citation type="submission" date="2017-06" db="EMBL/GenBank/DDBJ databases">
        <title>WGS assembly of Brachypodium distachyon.</title>
        <authorList>
            <consortium name="The International Brachypodium Initiative"/>
            <person name="Lucas S."/>
            <person name="Harmon-Smith M."/>
            <person name="Lail K."/>
            <person name="Tice H."/>
            <person name="Grimwood J."/>
            <person name="Bruce D."/>
            <person name="Barry K."/>
            <person name="Shu S."/>
            <person name="Lindquist E."/>
            <person name="Wang M."/>
            <person name="Pitluck S."/>
            <person name="Vogel J.P."/>
            <person name="Garvin D.F."/>
            <person name="Mockler T.C."/>
            <person name="Schmutz J."/>
            <person name="Rokhsar D."/>
            <person name="Bevan M.W."/>
        </authorList>
    </citation>
    <scope>NUCLEOTIDE SEQUENCE</scope>
    <source>
        <strain evidence="10">Bd21</strain>
    </source>
</reference>
<dbReference type="FunCoup" id="I1HE44">
    <property type="interactions" value="452"/>
</dbReference>
<evidence type="ECO:0000259" key="8">
    <source>
        <dbReference type="Pfam" id="PF18052"/>
    </source>
</evidence>
<keyword evidence="4" id="KW-0547">Nucleotide-binding</keyword>
<sequence length="1065" mass="118446">METAVATAFLTKIAPKLFAFLQEKHKRRQNLERDIQYIRKEFRMIAAAIQDHDRRRGLQRSDGDDVQRVWIQLVRDLAYSIEDCVDRFTHRVRLPPPPKPDGSTPSWLRKTVHGVKTATTRSKFATAVRELRKISEEASKLRACYIGSGGGGGCQSSTSGLSASSSTFFSSCETTTHTIAADLVGMDVPRDEVLQLMRETQGQPKQLKVISIVGFGGLGKTLLAREVYDESGDGQYEPRAWVRAAERGAGDVLKEILHELGMQVPDGGDINKLSTSIRDCLGSKRFFIVIDDMRKEFWNIIKNAFPAVSGVSSRVVVTTAVHSIANACSSFAHGHVYMMRTLDEENSRRLFFKQASLDDPPPDAGLGSEALKKSDGLPLALVTVAQFLQSRGNPTRTEWAKLCNNLGELLETKDTLARMNRVLADSYSSLTDHVLKACLLYMGIFPGGRPVRTESLLRRLLAEGFVEECGVANDRFKELVDRSIVLPVAVNNNTELKTCQTHGMMLEFILRKSVQESFVTLLHGQDRPPGDGKIRWLSLNHYSGNPSNDLSHVRSLTVFGKAHKSVLEFSKYELLRVLDLEECDDYLDDKHLLEICNLLLLRYLSLRGNKTITVLPKEISKLKYLETLDLTRTKIEVLPIQVLKMTSLIHLFGAFKLEDVGRKVSKLQAFLSEKSKLETLKGFVADESQIFAQLLQHMEHLTKVKIRWVPTVDGSSNLNHLSDAIQGFIERSTNMNDAHSLSLGSTEWPQDLLNFSLENSCYLHSLKLHGNSICSLPPFVTMLGGLTELCLSSPNNQLSGDILASVSTVRCLHYLKLTANQLGSLEIENGVLGSLRGLCIVVQSMAGLDIKKGALQRLESLRLLCKDLDGRVLCGINMECLRQLKEVALHDGVSDGAKQDWKEAAKKHPKQPKVLFMQTMEDVDWMQMGSSNENSESCAAPTPMSEDDVQTQVGSVMQKSPAGTIARLIHGSKRTNNHLGHHLCEFDNQSKQELEAAASKQPKRPKVLFVGTVEDVDVTMQMEHSAATATVAVADVQMRPSEGREHSIAGKIAGLTRHFKRRRFL</sequence>
<dbReference type="GeneID" id="100842535"/>
<organism evidence="10">
    <name type="scientific">Brachypodium distachyon</name>
    <name type="common">Purple false brome</name>
    <name type="synonym">Trachynia distachya</name>
    <dbReference type="NCBI Taxonomy" id="15368"/>
    <lineage>
        <taxon>Eukaryota</taxon>
        <taxon>Viridiplantae</taxon>
        <taxon>Streptophyta</taxon>
        <taxon>Embryophyta</taxon>
        <taxon>Tracheophyta</taxon>
        <taxon>Spermatophyta</taxon>
        <taxon>Magnoliopsida</taxon>
        <taxon>Liliopsida</taxon>
        <taxon>Poales</taxon>
        <taxon>Poaceae</taxon>
        <taxon>BOP clade</taxon>
        <taxon>Pooideae</taxon>
        <taxon>Stipodae</taxon>
        <taxon>Brachypodieae</taxon>
        <taxon>Brachypodium</taxon>
    </lineage>
</organism>
<evidence type="ECO:0008006" key="13">
    <source>
        <dbReference type="Google" id="ProtNLM"/>
    </source>
</evidence>
<protein>
    <recommendedName>
        <fullName evidence="13">NB-ARC domain-containing protein</fullName>
    </recommendedName>
</protein>
<dbReference type="Pfam" id="PF18052">
    <property type="entry name" value="Rx_N"/>
    <property type="match status" value="1"/>
</dbReference>
<dbReference type="GO" id="GO:0043531">
    <property type="term" value="F:ADP binding"/>
    <property type="evidence" value="ECO:0007669"/>
    <property type="project" value="InterPro"/>
</dbReference>
<dbReference type="Gramene" id="KQK03708">
    <property type="protein sequence ID" value="KQK03708"/>
    <property type="gene ID" value="BRADI_2g09427v3"/>
</dbReference>
<dbReference type="eggNOG" id="KOG4658">
    <property type="taxonomic scope" value="Eukaryota"/>
</dbReference>
<evidence type="ECO:0000313" key="12">
    <source>
        <dbReference type="Proteomes" id="UP000008810"/>
    </source>
</evidence>
<dbReference type="InterPro" id="IPR055414">
    <property type="entry name" value="LRR_R13L4/SHOC2-like"/>
</dbReference>
<keyword evidence="6" id="KW-0175">Coiled coil</keyword>
<feature type="domain" description="NB-ARC" evidence="7">
    <location>
        <begin position="205"/>
        <end position="354"/>
    </location>
</feature>
<dbReference type="AlphaFoldDB" id="I1HE44"/>
<evidence type="ECO:0000256" key="2">
    <source>
        <dbReference type="ARBA" id="ARBA00022614"/>
    </source>
</evidence>
<evidence type="ECO:0000313" key="10">
    <source>
        <dbReference type="EMBL" id="KQK03708.1"/>
    </source>
</evidence>
<evidence type="ECO:0000259" key="9">
    <source>
        <dbReference type="Pfam" id="PF23598"/>
    </source>
</evidence>
<feature type="domain" description="Disease resistance R13L4/SHOC-2-like LRR" evidence="9">
    <location>
        <begin position="552"/>
        <end position="913"/>
    </location>
</feature>
<gene>
    <name evidence="11" type="primary">LOC100842535</name>
    <name evidence="10" type="ORF">BRADI_2g09427v3</name>
</gene>
<proteinExistence type="inferred from homology"/>
<dbReference type="PANTHER" id="PTHR23155:SF1227">
    <property type="entry name" value="OS11G0462500 PROTEIN"/>
    <property type="match status" value="1"/>
</dbReference>
<dbReference type="EMBL" id="CM000881">
    <property type="protein sequence ID" value="KQK03708.1"/>
    <property type="molecule type" value="Genomic_DNA"/>
</dbReference>
<dbReference type="Pfam" id="PF23598">
    <property type="entry name" value="LRR_14"/>
    <property type="match status" value="1"/>
</dbReference>
<dbReference type="InterPro" id="IPR002182">
    <property type="entry name" value="NB-ARC"/>
</dbReference>
<dbReference type="InterPro" id="IPR036388">
    <property type="entry name" value="WH-like_DNA-bd_sf"/>
</dbReference>
<dbReference type="Gene3D" id="3.40.50.300">
    <property type="entry name" value="P-loop containing nucleotide triphosphate hydrolases"/>
    <property type="match status" value="1"/>
</dbReference>